<name>E6X1T6_NITSE</name>
<gene>
    <name evidence="1" type="ordered locus">Nitsa_0676</name>
</gene>
<dbReference type="AlphaFoldDB" id="E6X1T6"/>
<dbReference type="Gene3D" id="3.40.50.12370">
    <property type="match status" value="1"/>
</dbReference>
<dbReference type="KEGG" id="nsa:Nitsa_0676"/>
<reference evidence="1 2" key="1">
    <citation type="journal article" date="2011" name="Stand. Genomic Sci.">
        <title>Complete genome sequence of Nitratifractor salsuginis type strain (E9I37-1).</title>
        <authorList>
            <person name="Anderson I."/>
            <person name="Sikorski J."/>
            <person name="Zeytun A."/>
            <person name="Nolan M."/>
            <person name="Lapidus A."/>
            <person name="Lucas S."/>
            <person name="Hammon N."/>
            <person name="Deshpande S."/>
            <person name="Cheng J.F."/>
            <person name="Tapia R."/>
            <person name="Han C."/>
            <person name="Goodwin L."/>
            <person name="Pitluck S."/>
            <person name="Liolios K."/>
            <person name="Pagani I."/>
            <person name="Ivanova N."/>
            <person name="Huntemann M."/>
            <person name="Mavromatis K."/>
            <person name="Ovchinikova G."/>
            <person name="Pati A."/>
            <person name="Chen A."/>
            <person name="Palaniappan K."/>
            <person name="Land M."/>
            <person name="Hauser L."/>
            <person name="Brambilla E.M."/>
            <person name="Ngatchou-Djao O.D."/>
            <person name="Rohde M."/>
            <person name="Tindall B.J."/>
            <person name="Goker M."/>
            <person name="Detter J.C."/>
            <person name="Woyke T."/>
            <person name="Bristow J."/>
            <person name="Eisen J.A."/>
            <person name="Markowitz V."/>
            <person name="Hugenholtz P."/>
            <person name="Klenk H.P."/>
            <person name="Kyrpides N.C."/>
        </authorList>
    </citation>
    <scope>NUCLEOTIDE SEQUENCE [LARGE SCALE GENOMIC DNA]</scope>
    <source>
        <strain evidence="2">DSM 16511 / JCM 12458 / E9I37-1</strain>
    </source>
</reference>
<reference evidence="2" key="2">
    <citation type="submission" date="2011-01" db="EMBL/GenBank/DDBJ databases">
        <title>The complete genome of Nitratifractor salsuginis DSM 16511.</title>
        <authorList>
            <consortium name="US DOE Joint Genome Institute (JGI-PGF)"/>
            <person name="Lucas S."/>
            <person name="Copeland A."/>
            <person name="Lapidus A."/>
            <person name="Bruce D."/>
            <person name="Goodwin L."/>
            <person name="Pitluck S."/>
            <person name="Kyrpides N."/>
            <person name="Mavromatis K."/>
            <person name="Ivanova N."/>
            <person name="Mikhailova N."/>
            <person name="Zeytun A."/>
            <person name="Detter J.C."/>
            <person name="Tapia R."/>
            <person name="Han C."/>
            <person name="Land M."/>
            <person name="Hauser L."/>
            <person name="Markowitz V."/>
            <person name="Cheng J.-F."/>
            <person name="Hugenholtz P."/>
            <person name="Woyke T."/>
            <person name="Wu D."/>
            <person name="Tindall B."/>
            <person name="Schuetze A."/>
            <person name="Brambilla E."/>
            <person name="Klenk H.-P."/>
            <person name="Eisen J.A."/>
        </authorList>
    </citation>
    <scope>NUCLEOTIDE SEQUENCE [LARGE SCALE GENOMIC DNA]</scope>
    <source>
        <strain evidence="2">DSM 16511 / JCM 12458 / E9I37-1</strain>
    </source>
</reference>
<sequence length="277" mass="31217">MRRLLALCSEVEQAPELIGKTRELSDRLKAGVTLVYVKEEGLFELPIYEGREENMEAVREHLEELLRKEGLEEWALLIYENDLVDHAVLESDREDSLLIVANQHEELGKLLQKSDRPLYVIVPEAEHHPVKGLYVPDVVGDPAPCFHMVKRLEPKVGWEAYMDYQFFPSADDAMIDPVMGTMTPEILIQEESQVIESTRERFEAFCKAEGIPGHFEIGESGIEQDVQDALERSGADLLVFAPTDRETILAEGAKGLLANTDVDVLVCFQVRAASLEL</sequence>
<dbReference type="STRING" id="749222.Nitsa_0676"/>
<accession>E6X1T6</accession>
<dbReference type="HOGENOM" id="CLU_1004103_0_0_7"/>
<organism evidence="1 2">
    <name type="scientific">Nitratifractor salsuginis (strain DSM 16511 / JCM 12458 / E9I37-1)</name>
    <dbReference type="NCBI Taxonomy" id="749222"/>
    <lineage>
        <taxon>Bacteria</taxon>
        <taxon>Pseudomonadati</taxon>
        <taxon>Campylobacterota</taxon>
        <taxon>Epsilonproteobacteria</taxon>
        <taxon>Campylobacterales</taxon>
        <taxon>Sulfurovaceae</taxon>
        <taxon>Nitratifractor</taxon>
    </lineage>
</organism>
<evidence type="ECO:0000313" key="2">
    <source>
        <dbReference type="Proteomes" id="UP000008633"/>
    </source>
</evidence>
<dbReference type="Proteomes" id="UP000008633">
    <property type="component" value="Chromosome"/>
</dbReference>
<dbReference type="EMBL" id="CP002452">
    <property type="protein sequence ID" value="ADV45944.1"/>
    <property type="molecule type" value="Genomic_DNA"/>
</dbReference>
<evidence type="ECO:0000313" key="1">
    <source>
        <dbReference type="EMBL" id="ADV45944.1"/>
    </source>
</evidence>
<proteinExistence type="predicted"/>
<evidence type="ECO:0008006" key="3">
    <source>
        <dbReference type="Google" id="ProtNLM"/>
    </source>
</evidence>
<protein>
    <recommendedName>
        <fullName evidence="3">UspA domain-containing protein</fullName>
    </recommendedName>
</protein>
<keyword evidence="2" id="KW-1185">Reference proteome</keyword>